<dbReference type="PANTHER" id="PTHR43177">
    <property type="entry name" value="PROTEIN NRFC"/>
    <property type="match status" value="1"/>
</dbReference>
<dbReference type="OrthoDB" id="2837at2157"/>
<dbReference type="GO" id="GO:0046872">
    <property type="term" value="F:metal ion binding"/>
    <property type="evidence" value="ECO:0007669"/>
    <property type="project" value="UniProtKB-KW"/>
</dbReference>
<dbReference type="STRING" id="1227457.C451_04261"/>
<dbReference type="PROSITE" id="PS51379">
    <property type="entry name" value="4FE4S_FER_2"/>
    <property type="match status" value="3"/>
</dbReference>
<gene>
    <name evidence="7" type="ORF">C451_04261</name>
</gene>
<evidence type="ECO:0000313" key="8">
    <source>
        <dbReference type="Proteomes" id="UP000011680"/>
    </source>
</evidence>
<keyword evidence="8" id="KW-1185">Reference proteome</keyword>
<evidence type="ECO:0000256" key="4">
    <source>
        <dbReference type="ARBA" id="ARBA00023014"/>
    </source>
</evidence>
<reference evidence="7 8" key="1">
    <citation type="journal article" date="2014" name="PLoS Genet.">
        <title>Phylogenetically driven sequencing of extremely halophilic archaea reveals strategies for static and dynamic osmo-response.</title>
        <authorList>
            <person name="Becker E.A."/>
            <person name="Seitzer P.M."/>
            <person name="Tritt A."/>
            <person name="Larsen D."/>
            <person name="Krusor M."/>
            <person name="Yao A.I."/>
            <person name="Wu D."/>
            <person name="Madern D."/>
            <person name="Eisen J.A."/>
            <person name="Darling A.E."/>
            <person name="Facciotti M.T."/>
        </authorList>
    </citation>
    <scope>NUCLEOTIDE SEQUENCE [LARGE SCALE GENOMIC DNA]</scope>
    <source>
        <strain evidence="7 8">JCM 13552</strain>
    </source>
</reference>
<dbReference type="PROSITE" id="PS00198">
    <property type="entry name" value="4FE4S_FER_1"/>
    <property type="match status" value="1"/>
</dbReference>
<dbReference type="GO" id="GO:0051539">
    <property type="term" value="F:4 iron, 4 sulfur cluster binding"/>
    <property type="evidence" value="ECO:0007669"/>
    <property type="project" value="UniProtKB-KW"/>
</dbReference>
<dbReference type="NCBIfam" id="NF045797">
    <property type="entry name" value="DsrO"/>
    <property type="match status" value="1"/>
</dbReference>
<protein>
    <submittedName>
        <fullName evidence="7">Molybdopterin oxidoreductase</fullName>
    </submittedName>
</protein>
<feature type="domain" description="4Fe-4S ferredoxin-type" evidence="6">
    <location>
        <begin position="4"/>
        <end position="34"/>
    </location>
</feature>
<proteinExistence type="predicted"/>
<dbReference type="Gene3D" id="3.30.70.20">
    <property type="match status" value="2"/>
</dbReference>
<evidence type="ECO:0000259" key="6">
    <source>
        <dbReference type="PROSITE" id="PS51379"/>
    </source>
</evidence>
<dbReference type="RefSeq" id="WP_007737998.1">
    <property type="nucleotide sequence ID" value="NZ_AOMF01000094.1"/>
</dbReference>
<dbReference type="GO" id="GO:0016491">
    <property type="term" value="F:oxidoreductase activity"/>
    <property type="evidence" value="ECO:0007669"/>
    <property type="project" value="UniProtKB-ARBA"/>
</dbReference>
<feature type="compositionally biased region" description="Low complexity" evidence="5">
    <location>
        <begin position="235"/>
        <end position="292"/>
    </location>
</feature>
<dbReference type="PANTHER" id="PTHR43177:SF3">
    <property type="entry name" value="PROTEIN NRFC HOMOLOG"/>
    <property type="match status" value="1"/>
</dbReference>
<name>M0NEV0_9EURY</name>
<keyword evidence="1" id="KW-0004">4Fe-4S</keyword>
<evidence type="ECO:0000256" key="5">
    <source>
        <dbReference type="SAM" id="MobiDB-lite"/>
    </source>
</evidence>
<dbReference type="InterPro" id="IPR050954">
    <property type="entry name" value="ET_IronSulfur_Cluster-Binding"/>
</dbReference>
<dbReference type="CDD" id="cd10551">
    <property type="entry name" value="PsrB"/>
    <property type="match status" value="1"/>
</dbReference>
<accession>M0NEV0</accession>
<sequence>MTDYGMVIDQERCIGCHACAVTCKQENNVPMGQYWNRILTEGGEHLDTPEGGYPEPGESSSLDMAFQPTACQHCSNAPCVKVCPVNATYTRDDGIVEIDYDKCIGCRYCMAACPYNARVFNWGEPEHRPESGTGDIESRPRGTVEKCTFCTHRVEEGLDPACVVNCPADARIFGDFDDETSTVSEYVNDYDTHQLLDDLGTDPNTYYVKGEMTPGRPQKGEKMESEYDLDREDTTGTSAETTNTTGTETSAEPANTTGTSTGTETTNTTETESAPAANTSATDAAGANTSNSLADPVPHVPTVDGGTS</sequence>
<dbReference type="EMBL" id="AOMF01000094">
    <property type="protein sequence ID" value="EMA56073.1"/>
    <property type="molecule type" value="Genomic_DNA"/>
</dbReference>
<dbReference type="SUPFAM" id="SSF54862">
    <property type="entry name" value="4Fe-4S ferredoxins"/>
    <property type="match status" value="1"/>
</dbReference>
<dbReference type="InterPro" id="IPR017896">
    <property type="entry name" value="4Fe4S_Fe-S-bd"/>
</dbReference>
<keyword evidence="3" id="KW-0408">Iron</keyword>
<dbReference type="InterPro" id="IPR054822">
    <property type="entry name" value="DsrO-like"/>
</dbReference>
<dbReference type="Proteomes" id="UP000011680">
    <property type="component" value="Unassembled WGS sequence"/>
</dbReference>
<organism evidence="7 8">
    <name type="scientific">Halococcus thailandensis JCM 13552</name>
    <dbReference type="NCBI Taxonomy" id="1227457"/>
    <lineage>
        <taxon>Archaea</taxon>
        <taxon>Methanobacteriati</taxon>
        <taxon>Methanobacteriota</taxon>
        <taxon>Stenosarchaea group</taxon>
        <taxon>Halobacteria</taxon>
        <taxon>Halobacteriales</taxon>
        <taxon>Halococcaceae</taxon>
        <taxon>Halococcus</taxon>
    </lineage>
</organism>
<dbReference type="eggNOG" id="arCOG01500">
    <property type="taxonomic scope" value="Archaea"/>
</dbReference>
<dbReference type="Pfam" id="PF13247">
    <property type="entry name" value="Fer4_11"/>
    <property type="match status" value="2"/>
</dbReference>
<keyword evidence="2" id="KW-0479">Metal-binding</keyword>
<dbReference type="InterPro" id="IPR017900">
    <property type="entry name" value="4Fe4S_Fe_S_CS"/>
</dbReference>
<feature type="domain" description="4Fe-4S ferredoxin-type" evidence="6">
    <location>
        <begin position="94"/>
        <end position="123"/>
    </location>
</feature>
<evidence type="ECO:0000256" key="2">
    <source>
        <dbReference type="ARBA" id="ARBA00022723"/>
    </source>
</evidence>
<dbReference type="AlphaFoldDB" id="M0NEV0"/>
<evidence type="ECO:0000256" key="3">
    <source>
        <dbReference type="ARBA" id="ARBA00023004"/>
    </source>
</evidence>
<dbReference type="PATRIC" id="fig|1227457.3.peg.767"/>
<comment type="caution">
    <text evidence="7">The sequence shown here is derived from an EMBL/GenBank/DDBJ whole genome shotgun (WGS) entry which is preliminary data.</text>
</comment>
<evidence type="ECO:0000313" key="7">
    <source>
        <dbReference type="EMBL" id="EMA56073.1"/>
    </source>
</evidence>
<feature type="region of interest" description="Disordered" evidence="5">
    <location>
        <begin position="209"/>
        <end position="308"/>
    </location>
</feature>
<feature type="domain" description="4Fe-4S ferredoxin-type" evidence="6">
    <location>
        <begin position="62"/>
        <end position="93"/>
    </location>
</feature>
<dbReference type="Pfam" id="PF12797">
    <property type="entry name" value="Fer4_2"/>
    <property type="match status" value="1"/>
</dbReference>
<keyword evidence="4" id="KW-0411">Iron-sulfur</keyword>
<evidence type="ECO:0000256" key="1">
    <source>
        <dbReference type="ARBA" id="ARBA00022485"/>
    </source>
</evidence>